<evidence type="ECO:0000313" key="6">
    <source>
        <dbReference type="Proteomes" id="UP000286482"/>
    </source>
</evidence>
<dbReference type="Pfam" id="PF01026">
    <property type="entry name" value="TatD_DNase"/>
    <property type="match status" value="1"/>
</dbReference>
<dbReference type="FunFam" id="3.20.20.140:FF:000005">
    <property type="entry name" value="TatD family hydrolase"/>
    <property type="match status" value="1"/>
</dbReference>
<dbReference type="PANTHER" id="PTHR46124:SF2">
    <property type="entry name" value="D-AMINOACYL-TRNA DEACYLASE"/>
    <property type="match status" value="1"/>
</dbReference>
<organism evidence="5 6">
    <name type="scientific">Alginatibacterium sediminis</name>
    <dbReference type="NCBI Taxonomy" id="2164068"/>
    <lineage>
        <taxon>Bacteria</taxon>
        <taxon>Pseudomonadati</taxon>
        <taxon>Pseudomonadota</taxon>
        <taxon>Gammaproteobacteria</taxon>
        <taxon>Alteromonadales</taxon>
        <taxon>Alteromonadaceae</taxon>
        <taxon>Alginatibacterium</taxon>
    </lineage>
</organism>
<comment type="caution">
    <text evidence="5">The sequence shown here is derived from an EMBL/GenBank/DDBJ whole genome shotgun (WGS) entry which is preliminary data.</text>
</comment>
<keyword evidence="3 5" id="KW-0378">Hydrolase</keyword>
<dbReference type="OrthoDB" id="9810005at2"/>
<sequence>MFDLALNLSSSQFDKDRDEMMQRGFDAGVAGVLALSSELEESKSLPTLVANWPQRCWASVGVHPHHAKSCSIEQLQQLLGLSAADNVIAIGECGLDFNRDFSPRDQQEQIFEAQLKIAAELKMPVVMHERDAFERFYPILKAWRPHLVGAVLHCFTGSESSLKAYLDLDIYIGVTGWLCDERRGQDLQAMLPLIPNERLFLETDAPYLLPRDLKPKPKSRRNELMYLGQIYSTAARLRQQELSQLKAMTQANAERLFGIRL</sequence>
<proteinExistence type="inferred from homology"/>
<evidence type="ECO:0000313" key="5">
    <source>
        <dbReference type="EMBL" id="RKF13301.1"/>
    </source>
</evidence>
<dbReference type="InterPro" id="IPR032466">
    <property type="entry name" value="Metal_Hydrolase"/>
</dbReference>
<feature type="binding site" evidence="4">
    <location>
        <position position="128"/>
    </location>
    <ligand>
        <name>a divalent metal cation</name>
        <dbReference type="ChEBI" id="CHEBI:60240"/>
        <label>2</label>
    </ligand>
</feature>
<dbReference type="GO" id="GO:0005829">
    <property type="term" value="C:cytosol"/>
    <property type="evidence" value="ECO:0007669"/>
    <property type="project" value="TreeGrafter"/>
</dbReference>
<dbReference type="Proteomes" id="UP000286482">
    <property type="component" value="Unassembled WGS sequence"/>
</dbReference>
<gene>
    <name evidence="5" type="ORF">DBZ36_19785</name>
</gene>
<dbReference type="PIRSF" id="PIRSF005902">
    <property type="entry name" value="DNase_TatD"/>
    <property type="match status" value="1"/>
</dbReference>
<evidence type="ECO:0000256" key="3">
    <source>
        <dbReference type="ARBA" id="ARBA00022801"/>
    </source>
</evidence>
<keyword evidence="2 4" id="KW-0479">Metal-binding</keyword>
<feature type="binding site" evidence="4">
    <location>
        <position position="153"/>
    </location>
    <ligand>
        <name>a divalent metal cation</name>
        <dbReference type="ChEBI" id="CHEBI:60240"/>
        <label>2</label>
    </ligand>
</feature>
<dbReference type="CDD" id="cd01310">
    <property type="entry name" value="TatD_DNAse"/>
    <property type="match status" value="1"/>
</dbReference>
<name>A0A420E6P0_9ALTE</name>
<dbReference type="InterPro" id="IPR018228">
    <property type="entry name" value="DNase_TatD-rel_CS"/>
</dbReference>
<dbReference type="EMBL" id="RAQO01000012">
    <property type="protein sequence ID" value="RKF13301.1"/>
    <property type="molecule type" value="Genomic_DNA"/>
</dbReference>
<dbReference type="AlphaFoldDB" id="A0A420E6P0"/>
<keyword evidence="6" id="KW-1185">Reference proteome</keyword>
<protein>
    <submittedName>
        <fullName evidence="5">Hydrolase TatD</fullName>
    </submittedName>
</protein>
<dbReference type="PANTHER" id="PTHR46124">
    <property type="entry name" value="D-AMINOACYL-TRNA DEACYLASE"/>
    <property type="match status" value="1"/>
</dbReference>
<evidence type="ECO:0000256" key="4">
    <source>
        <dbReference type="PIRSR" id="PIRSR005902-1"/>
    </source>
</evidence>
<accession>A0A420E6P0</accession>
<comment type="similarity">
    <text evidence="1">Belongs to the metallo-dependent hydrolases superfamily. TatD-type hydrolase family.</text>
</comment>
<evidence type="ECO:0000256" key="1">
    <source>
        <dbReference type="ARBA" id="ARBA00009275"/>
    </source>
</evidence>
<dbReference type="SUPFAM" id="SSF51556">
    <property type="entry name" value="Metallo-dependent hydrolases"/>
    <property type="match status" value="1"/>
</dbReference>
<reference evidence="5 6" key="1">
    <citation type="submission" date="2018-09" db="EMBL/GenBank/DDBJ databases">
        <authorList>
            <person name="Wang Z."/>
        </authorList>
    </citation>
    <scope>NUCLEOTIDE SEQUENCE [LARGE SCALE GENOMIC DNA]</scope>
    <source>
        <strain evidence="5 6">ALS 81</strain>
    </source>
</reference>
<evidence type="ECO:0000256" key="2">
    <source>
        <dbReference type="ARBA" id="ARBA00022723"/>
    </source>
</evidence>
<dbReference type="InterPro" id="IPR001130">
    <property type="entry name" value="TatD-like"/>
</dbReference>
<dbReference type="PROSITE" id="PS01090">
    <property type="entry name" value="TATD_2"/>
    <property type="match status" value="1"/>
</dbReference>
<dbReference type="GO" id="GO:0016788">
    <property type="term" value="F:hydrolase activity, acting on ester bonds"/>
    <property type="evidence" value="ECO:0007669"/>
    <property type="project" value="InterPro"/>
</dbReference>
<feature type="binding site" evidence="4">
    <location>
        <position position="204"/>
    </location>
    <ligand>
        <name>a divalent metal cation</name>
        <dbReference type="ChEBI" id="CHEBI:60240"/>
        <label>1</label>
    </ligand>
</feature>
<dbReference type="Gene3D" id="3.20.20.140">
    <property type="entry name" value="Metal-dependent hydrolases"/>
    <property type="match status" value="1"/>
</dbReference>
<dbReference type="RefSeq" id="WP_120356714.1">
    <property type="nucleotide sequence ID" value="NZ_RAQO01000012.1"/>
</dbReference>
<feature type="binding site" evidence="4">
    <location>
        <position position="92"/>
    </location>
    <ligand>
        <name>a divalent metal cation</name>
        <dbReference type="ChEBI" id="CHEBI:60240"/>
        <label>1</label>
    </ligand>
</feature>
<dbReference type="GO" id="GO:0046872">
    <property type="term" value="F:metal ion binding"/>
    <property type="evidence" value="ECO:0007669"/>
    <property type="project" value="UniProtKB-KW"/>
</dbReference>